<keyword evidence="10" id="KW-1185">Reference proteome</keyword>
<dbReference type="FunFam" id="3.30.1510.10:FF:000001">
    <property type="entry name" value="Formate--tetrahydrofolate ligase"/>
    <property type="match status" value="1"/>
</dbReference>
<dbReference type="Proteomes" id="UP000642809">
    <property type="component" value="Unassembled WGS sequence"/>
</dbReference>
<dbReference type="Gene3D" id="3.30.1510.10">
    <property type="entry name" value="Domain 2, N(10)-formyltetrahydrofolate synthetase"/>
    <property type="match status" value="1"/>
</dbReference>
<dbReference type="EC" id="6.3.4.3" evidence="8"/>
<keyword evidence="5 8" id="KW-0067">ATP-binding</keyword>
<evidence type="ECO:0000256" key="5">
    <source>
        <dbReference type="ARBA" id="ARBA00022840"/>
    </source>
</evidence>
<feature type="binding site" evidence="8">
    <location>
        <begin position="81"/>
        <end position="88"/>
    </location>
    <ligand>
        <name>ATP</name>
        <dbReference type="ChEBI" id="CHEBI:30616"/>
    </ligand>
</feature>
<dbReference type="PROSITE" id="PS00721">
    <property type="entry name" value="FTHFS_1"/>
    <property type="match status" value="1"/>
</dbReference>
<dbReference type="NCBIfam" id="NF010030">
    <property type="entry name" value="PRK13505.1"/>
    <property type="match status" value="1"/>
</dbReference>
<dbReference type="FunFam" id="3.10.410.10:FF:000001">
    <property type="entry name" value="Putative formate--tetrahydrofolate ligase"/>
    <property type="match status" value="1"/>
</dbReference>
<evidence type="ECO:0000256" key="4">
    <source>
        <dbReference type="ARBA" id="ARBA00022741"/>
    </source>
</evidence>
<dbReference type="AlphaFoldDB" id="A0A8J3CVD5"/>
<accession>A0A8J3CVD5</accession>
<dbReference type="InterPro" id="IPR027417">
    <property type="entry name" value="P-loop_NTPase"/>
</dbReference>
<keyword evidence="2 8" id="KW-0554">One-carbon metabolism</keyword>
<dbReference type="EMBL" id="BMYF01000002">
    <property type="protein sequence ID" value="GHB26744.1"/>
    <property type="molecule type" value="Genomic_DNA"/>
</dbReference>
<dbReference type="HAMAP" id="MF_01543">
    <property type="entry name" value="FTHFS"/>
    <property type="match status" value="1"/>
</dbReference>
<comment type="catalytic activity">
    <reaction evidence="6 8">
        <text>(6S)-5,6,7,8-tetrahydrofolate + formate + ATP = (6R)-10-formyltetrahydrofolate + ADP + phosphate</text>
        <dbReference type="Rhea" id="RHEA:20221"/>
        <dbReference type="ChEBI" id="CHEBI:15740"/>
        <dbReference type="ChEBI" id="CHEBI:30616"/>
        <dbReference type="ChEBI" id="CHEBI:43474"/>
        <dbReference type="ChEBI" id="CHEBI:57453"/>
        <dbReference type="ChEBI" id="CHEBI:195366"/>
        <dbReference type="ChEBI" id="CHEBI:456216"/>
        <dbReference type="EC" id="6.3.4.3"/>
    </reaction>
</comment>
<evidence type="ECO:0000313" key="10">
    <source>
        <dbReference type="Proteomes" id="UP000642809"/>
    </source>
</evidence>
<evidence type="ECO:0000256" key="8">
    <source>
        <dbReference type="HAMAP-Rule" id="MF_01543"/>
    </source>
</evidence>
<dbReference type="Gene3D" id="3.40.50.300">
    <property type="entry name" value="P-loop containing nucleotide triphosphate hydrolases"/>
    <property type="match status" value="1"/>
</dbReference>
<keyword evidence="3 8" id="KW-0436">Ligase</keyword>
<dbReference type="UniPathway" id="UPA00193"/>
<evidence type="ECO:0000256" key="3">
    <source>
        <dbReference type="ARBA" id="ARBA00022598"/>
    </source>
</evidence>
<comment type="caution">
    <text evidence="9">The sequence shown here is derived from an EMBL/GenBank/DDBJ whole genome shotgun (WGS) entry which is preliminary data.</text>
</comment>
<dbReference type="GO" id="GO:0004329">
    <property type="term" value="F:formate-tetrahydrofolate ligase activity"/>
    <property type="evidence" value="ECO:0007669"/>
    <property type="project" value="UniProtKB-UniRule"/>
</dbReference>
<gene>
    <name evidence="8 9" type="primary">fhs</name>
    <name evidence="9" type="ORF">GCM10008106_04310</name>
</gene>
<evidence type="ECO:0000256" key="2">
    <source>
        <dbReference type="ARBA" id="ARBA00022563"/>
    </source>
</evidence>
<comment type="pathway">
    <text evidence="1 8">One-carbon metabolism; tetrahydrofolate interconversion.</text>
</comment>
<dbReference type="InterPro" id="IPR000559">
    <property type="entry name" value="Formate_THF_ligase"/>
</dbReference>
<name>A0A8J3CVD5_9BACT</name>
<evidence type="ECO:0000313" key="9">
    <source>
        <dbReference type="EMBL" id="GHB26744.1"/>
    </source>
</evidence>
<dbReference type="Gene3D" id="3.10.410.10">
    <property type="entry name" value="Formyltetrahydrofolate synthetase, domain 3"/>
    <property type="match status" value="1"/>
</dbReference>
<sequence>MYHSIAVTLSQTINHPMHLTDLQIAKATQMKPITQIAAKLGIHEETLRPYGKYTAKLPLKLIDPQRMKGKKLILVTAITPTAAGEGKTTVSIGLAEGLNKIGVQTTVVLREPSLGPVFGMKGGAAGGGYSQVLPMESINLHFTGDFSAIEKAHNLLAALLDNHIHSQKNMLNIDPRKIIWKRVMDMNERALRDIVIGLGGSAQGVPRESGFDITAASEVMAALCLANSLMDLKEKLGNIIVAYTYQDEPVRAHQLKAHGAMTALLKHAIMPNLVQTIEGNPAIIHGGPFANIAQGSNSILATKMGLSLSDYVVTEAGFASDLGGEKFLDLKCQYGGLKPDAAVIVTTIRALKSHAGVAIVNLKEPNPKAVATGLANLDKHIENMRHFTLEPVVAINQFITDSQEEISVIKGYCEKLGVKVEVCEAWAKGGEGCVDLARTVKAVAEGGLSNFTPLYHFDWSIEQKIDTIARKIYGAAEVEYSVKAKQQLRMFAKIGLDKLPVCIAKTQYSLSDDPKLTNKPTGFTIKIREFDIAAGAGFIIPLAGTIMRMPGLPSAPAAEMIDIDEDGNIIGLF</sequence>
<protein>
    <recommendedName>
        <fullName evidence="8">Formate--tetrahydrofolate ligase</fullName>
        <ecNumber evidence="8">6.3.4.3</ecNumber>
    </recommendedName>
    <alternativeName>
        <fullName evidence="8">Formyltetrahydrofolate synthetase</fullName>
        <shortName evidence="8">FHS</shortName>
        <shortName evidence="8">FTHFS</shortName>
    </alternativeName>
</protein>
<reference evidence="9" key="2">
    <citation type="submission" date="2020-09" db="EMBL/GenBank/DDBJ databases">
        <authorList>
            <person name="Sun Q."/>
            <person name="Kim S."/>
        </authorList>
    </citation>
    <scope>NUCLEOTIDE SEQUENCE</scope>
    <source>
        <strain evidence="9">KCTC 23224</strain>
    </source>
</reference>
<dbReference type="Pfam" id="PF01268">
    <property type="entry name" value="FTHFS"/>
    <property type="match status" value="1"/>
</dbReference>
<organism evidence="9 10">
    <name type="scientific">Mongoliitalea lutea</name>
    <dbReference type="NCBI Taxonomy" id="849756"/>
    <lineage>
        <taxon>Bacteria</taxon>
        <taxon>Pseudomonadati</taxon>
        <taxon>Bacteroidota</taxon>
        <taxon>Cytophagia</taxon>
        <taxon>Cytophagales</taxon>
        <taxon>Cyclobacteriaceae</taxon>
        <taxon>Mongoliitalea</taxon>
    </lineage>
</organism>
<dbReference type="CDD" id="cd00477">
    <property type="entry name" value="FTHFS"/>
    <property type="match status" value="1"/>
</dbReference>
<proteinExistence type="inferred from homology"/>
<dbReference type="GO" id="GO:0035999">
    <property type="term" value="P:tetrahydrofolate interconversion"/>
    <property type="evidence" value="ECO:0007669"/>
    <property type="project" value="UniProtKB-UniRule"/>
</dbReference>
<dbReference type="InterPro" id="IPR020628">
    <property type="entry name" value="Formate_THF_ligase_CS"/>
</dbReference>
<comment type="similarity">
    <text evidence="7 8">Belongs to the formate--tetrahydrofolate ligase family.</text>
</comment>
<reference evidence="9" key="1">
    <citation type="journal article" date="2014" name="Int. J. Syst. Evol. Microbiol.">
        <title>Complete genome sequence of Corynebacterium casei LMG S-19264T (=DSM 44701T), isolated from a smear-ripened cheese.</title>
        <authorList>
            <consortium name="US DOE Joint Genome Institute (JGI-PGF)"/>
            <person name="Walter F."/>
            <person name="Albersmeier A."/>
            <person name="Kalinowski J."/>
            <person name="Ruckert C."/>
        </authorList>
    </citation>
    <scope>NUCLEOTIDE SEQUENCE</scope>
    <source>
        <strain evidence="9">KCTC 23224</strain>
    </source>
</reference>
<dbReference type="GO" id="GO:0005524">
    <property type="term" value="F:ATP binding"/>
    <property type="evidence" value="ECO:0007669"/>
    <property type="project" value="UniProtKB-UniRule"/>
</dbReference>
<evidence type="ECO:0000256" key="7">
    <source>
        <dbReference type="ARBA" id="ARBA00061363"/>
    </source>
</evidence>
<evidence type="ECO:0000256" key="1">
    <source>
        <dbReference type="ARBA" id="ARBA00004777"/>
    </source>
</evidence>
<evidence type="ECO:0000256" key="6">
    <source>
        <dbReference type="ARBA" id="ARBA00049033"/>
    </source>
</evidence>
<keyword evidence="4 8" id="KW-0547">Nucleotide-binding</keyword>
<dbReference type="SUPFAM" id="SSF52540">
    <property type="entry name" value="P-loop containing nucleoside triphosphate hydrolases"/>
    <property type="match status" value="1"/>
</dbReference>